<dbReference type="InParanoid" id="A0A667WGZ2"/>
<evidence type="ECO:0000259" key="2">
    <source>
        <dbReference type="PROSITE" id="PS50174"/>
    </source>
</evidence>
<feature type="domain" description="G-patch" evidence="2">
    <location>
        <begin position="242"/>
        <end position="288"/>
    </location>
</feature>
<reference evidence="3" key="3">
    <citation type="submission" date="2025-09" db="UniProtKB">
        <authorList>
            <consortium name="Ensembl"/>
        </authorList>
    </citation>
    <scope>IDENTIFICATION</scope>
</reference>
<dbReference type="Pfam" id="PF01585">
    <property type="entry name" value="G-patch"/>
    <property type="match status" value="1"/>
</dbReference>
<dbReference type="Ensembl" id="ENSMMDT00005004649.1">
    <property type="protein sequence ID" value="ENSMMDP00005004530.1"/>
    <property type="gene ID" value="ENSMMDG00005002452.1"/>
</dbReference>
<feature type="compositionally biased region" description="Basic and acidic residues" evidence="1">
    <location>
        <begin position="297"/>
        <end position="332"/>
    </location>
</feature>
<dbReference type="AlphaFoldDB" id="A0A667WGZ2"/>
<keyword evidence="4" id="KW-1185">Reference proteome</keyword>
<dbReference type="PANTHER" id="PTHR20923:SF1">
    <property type="entry name" value="G PATCH DOMAIN AND ANKYRIN REPEAT-CONTAINING PROTEIN 1"/>
    <property type="match status" value="1"/>
</dbReference>
<dbReference type="SUPFAM" id="SSF48403">
    <property type="entry name" value="Ankyrin repeat"/>
    <property type="match status" value="1"/>
</dbReference>
<protein>
    <recommendedName>
        <fullName evidence="2">G-patch domain-containing protein</fullName>
    </recommendedName>
</protein>
<reference evidence="3" key="2">
    <citation type="submission" date="2025-08" db="UniProtKB">
        <authorList>
            <consortium name="Ensembl"/>
        </authorList>
    </citation>
    <scope>IDENTIFICATION</scope>
</reference>
<dbReference type="GeneTree" id="ENSGT00390000003292"/>
<evidence type="ECO:0000313" key="4">
    <source>
        <dbReference type="Proteomes" id="UP000472263"/>
    </source>
</evidence>
<name>A0A667WGZ2_9TELE</name>
<evidence type="ECO:0000313" key="3">
    <source>
        <dbReference type="Ensembl" id="ENSMMDP00005004530.1"/>
    </source>
</evidence>
<reference evidence="3" key="1">
    <citation type="submission" date="2019-06" db="EMBL/GenBank/DDBJ databases">
        <authorList>
            <consortium name="Wellcome Sanger Institute Data Sharing"/>
        </authorList>
    </citation>
    <scope>NUCLEOTIDE SEQUENCE [LARGE SCALE GENOMIC DNA]</scope>
</reference>
<gene>
    <name evidence="3" type="primary">gpank1</name>
</gene>
<feature type="compositionally biased region" description="Basic and acidic residues" evidence="1">
    <location>
        <begin position="35"/>
        <end position="55"/>
    </location>
</feature>
<dbReference type="Gene3D" id="1.25.40.20">
    <property type="entry name" value="Ankyrin repeat-containing domain"/>
    <property type="match status" value="1"/>
</dbReference>
<organism evidence="3 4">
    <name type="scientific">Myripristis murdjan</name>
    <name type="common">pinecone soldierfish</name>
    <dbReference type="NCBI Taxonomy" id="586833"/>
    <lineage>
        <taxon>Eukaryota</taxon>
        <taxon>Metazoa</taxon>
        <taxon>Chordata</taxon>
        <taxon>Craniata</taxon>
        <taxon>Vertebrata</taxon>
        <taxon>Euteleostomi</taxon>
        <taxon>Actinopterygii</taxon>
        <taxon>Neopterygii</taxon>
        <taxon>Teleostei</taxon>
        <taxon>Neoteleostei</taxon>
        <taxon>Acanthomorphata</taxon>
        <taxon>Holocentriformes</taxon>
        <taxon>Holocentridae</taxon>
        <taxon>Myripristis</taxon>
    </lineage>
</organism>
<feature type="region of interest" description="Disordered" evidence="1">
    <location>
        <begin position="23"/>
        <end position="105"/>
    </location>
</feature>
<dbReference type="Pfam" id="PF13637">
    <property type="entry name" value="Ank_4"/>
    <property type="match status" value="1"/>
</dbReference>
<dbReference type="InterPro" id="IPR002110">
    <property type="entry name" value="Ankyrin_rpt"/>
</dbReference>
<proteinExistence type="predicted"/>
<dbReference type="PROSITE" id="PS50174">
    <property type="entry name" value="G_PATCH"/>
    <property type="match status" value="1"/>
</dbReference>
<dbReference type="PANTHER" id="PTHR20923">
    <property type="entry name" value="BAT4 PROTEIN-RELATED"/>
    <property type="match status" value="1"/>
</dbReference>
<sequence>MTALGYFTAASEQDATWIYTAEQSRPQTSSVLSGEEARQFYESLTKDDEGPEKQRSTAVRRRRNNHRDVQQGQTDTAVERGIDGEGEGVQRGTVTRQGSDSERSTELQGLKLLRCAQEGDLSGLRELLSRGVDINFQDSFFWTAVMCASWAGQRAALRLLLQRGAAWVGVVDTQGRDARELALAGPWRALEEVHSRTHDLTPQWCHVCESQYSSSLSSHLSSTLHQFSLRHPQPTPHYCLPPSSASYKMMVRCGWNPRAGLGPEGAGPMQPVPTVLKRDQKGLGYGPMKRAKVTHFQAKDHEAVKASSKEKEERAGRGKRKEESKRKEEKDKNWERDFRASFYL</sequence>
<dbReference type="FunCoup" id="A0A667WGZ2">
    <property type="interactions" value="817"/>
</dbReference>
<dbReference type="InterPro" id="IPR036770">
    <property type="entry name" value="Ankyrin_rpt-contain_sf"/>
</dbReference>
<accession>A0A667WGZ2</accession>
<dbReference type="InterPro" id="IPR039146">
    <property type="entry name" value="GPANK1"/>
</dbReference>
<dbReference type="SMART" id="SM00443">
    <property type="entry name" value="G_patch"/>
    <property type="match status" value="1"/>
</dbReference>
<evidence type="ECO:0000256" key="1">
    <source>
        <dbReference type="SAM" id="MobiDB-lite"/>
    </source>
</evidence>
<dbReference type="InterPro" id="IPR000467">
    <property type="entry name" value="G_patch_dom"/>
</dbReference>
<feature type="region of interest" description="Disordered" evidence="1">
    <location>
        <begin position="291"/>
        <end position="332"/>
    </location>
</feature>
<dbReference type="GO" id="GO:0003676">
    <property type="term" value="F:nucleic acid binding"/>
    <property type="evidence" value="ECO:0007669"/>
    <property type="project" value="InterPro"/>
</dbReference>
<dbReference type="Proteomes" id="UP000472263">
    <property type="component" value="Chromosome 1"/>
</dbReference>
<feature type="compositionally biased region" description="Polar residues" evidence="1">
    <location>
        <begin position="23"/>
        <end position="32"/>
    </location>
</feature>